<dbReference type="Proteomes" id="UP000004342">
    <property type="component" value="Unassembled WGS sequence"/>
</dbReference>
<proteinExistence type="predicted"/>
<dbReference type="EMBL" id="ABDV01000003">
    <property type="protein sequence ID" value="EDT24796.1"/>
    <property type="molecule type" value="Genomic_DNA"/>
</dbReference>
<reference evidence="1 2" key="1">
    <citation type="submission" date="2007-07" db="EMBL/GenBank/DDBJ databases">
        <title>Annotation of Clostridium perfringens B str. ATCC 3626.</title>
        <authorList>
            <person name="Paulsen I."/>
            <person name="Sebastian Y."/>
        </authorList>
    </citation>
    <scope>NUCLEOTIDE SEQUENCE [LARGE SCALE GENOMIC DNA]</scope>
    <source>
        <strain evidence="2">B str. ATCC 3626</strain>
    </source>
</reference>
<sequence length="41" mass="4590">MVKLSLNLPRYKLNLNNAKQGVKALHMEGRVINKGETNLPS</sequence>
<name>A0AAV3BSP1_CLOPF</name>
<comment type="caution">
    <text evidence="1">The sequence shown here is derived from an EMBL/GenBank/DDBJ whole genome shotgun (WGS) entry which is preliminary data.</text>
</comment>
<dbReference type="AlphaFoldDB" id="A0AAV3BSP1"/>
<gene>
    <name evidence="1" type="ORF">AC1_0994</name>
</gene>
<organism evidence="1 2">
    <name type="scientific">Clostridium perfringens B str. ATCC 3626</name>
    <dbReference type="NCBI Taxonomy" id="451754"/>
    <lineage>
        <taxon>Bacteria</taxon>
        <taxon>Bacillati</taxon>
        <taxon>Bacillota</taxon>
        <taxon>Clostridia</taxon>
        <taxon>Eubacteriales</taxon>
        <taxon>Clostridiaceae</taxon>
        <taxon>Clostridium</taxon>
    </lineage>
</organism>
<evidence type="ECO:0000313" key="1">
    <source>
        <dbReference type="EMBL" id="EDT24796.1"/>
    </source>
</evidence>
<evidence type="ECO:0000313" key="2">
    <source>
        <dbReference type="Proteomes" id="UP000004342"/>
    </source>
</evidence>
<protein>
    <submittedName>
        <fullName evidence="1">Uncharacterized protein</fullName>
    </submittedName>
</protein>
<accession>A0AAV3BSP1</accession>